<dbReference type="FunFam" id="1.25.40.10:FF:000158">
    <property type="entry name" value="pentatricopeptide repeat-containing protein At2g33680"/>
    <property type="match status" value="1"/>
</dbReference>
<accession>A0A8T2VCA7</accession>
<comment type="caution">
    <text evidence="3">The sequence shown here is derived from an EMBL/GenBank/DDBJ whole genome shotgun (WGS) entry which is preliminary data.</text>
</comment>
<dbReference type="PANTHER" id="PTHR47926">
    <property type="entry name" value="PENTATRICOPEPTIDE REPEAT-CONTAINING PROTEIN"/>
    <property type="match status" value="1"/>
</dbReference>
<protein>
    <recommendedName>
        <fullName evidence="5">Pentatricopeptide repeat-containing protein</fullName>
    </recommendedName>
</protein>
<dbReference type="InterPro" id="IPR046960">
    <property type="entry name" value="PPR_At4g14850-like_plant"/>
</dbReference>
<dbReference type="OrthoDB" id="185373at2759"/>
<evidence type="ECO:0000313" key="3">
    <source>
        <dbReference type="EMBL" id="KAH7443275.1"/>
    </source>
</evidence>
<dbReference type="Proteomes" id="UP000825935">
    <property type="component" value="Chromosome 2"/>
</dbReference>
<sequence length="1093" mass="122151">MPIGKDVLRSSFVELNKTQERDVFFFNEIVRLPVKNGNKSSDTIQIFQQMQQEGVLPNFATVLHLFAALARNGSFHEIKRLHSSLSQDAIESNPEIASHLITTYGREGRIEIAESMFSNLRCEDVAIWNAMINAHAQNGQDSNALHLFNQLHSTKLIPDKVTYACALRACSRLLNLEDGRLIHSYVISMEMECPTIVTTTLISMYGKCGNLEDAQILFNKLAEREVATWNSMISVLVRYQNEEQALCFFYKMYQEALLPDRATYVSILGALSTEEALVKGKHMHACIASCSFLYDKVVITALFDMYGSCGGMEDAEILFDSMVDRTKVSWNAMLSELVQNKYHERAFALCERMLWEGQLPDKVTYLNMLFASTIGNAFMQGTIIHLHIINSGYESKVAVGTAIVAMYGKFGNLDYAERVFDRMTERNILSWNSMLKAYADQAHGKKVFNLLHQMQQEGLLPNNITFITSLLVCSGVADLVIGKQLHICISSSDNTELEPTLSNALINMYSKCDSLHDALNISEITPYKDISSWNSLIEAFVQLGDKSKAFQLLLQMQHEGIMPNKVTFINILEVCDSSMDHNKCLEIHASILQGDLKQDLTVASALIKCFGACGDCIQASKIFNMVDGRDVILWNTMLGVYCDLGLSTLSFQVFQQMHQEGELPTSVTYVSLFSACAHSRTLMEGKRFHSSIKCSMFEFDVSLINSLISMYGKCGQCDVSERLFFDMPQRSPASWSAMIAIYAELEHSENALELFHSMIEQGKVQPERITLLCLLSACTSSALFHEGREIHTLSVTLGLDGDTEVANSLINMYGKCGDLEAAWALFLNHSTKNICSWNIMFGLLLGYGLDVDALQLFKKMHVEGIIPCEFSYVTFLWACGNSASLMTGRLVHYSIVYNHVEPTITMGNLIISMYGKCGSLDDALWQFKRLSVVNHVSWNAMLASLAQYGCGVEALQLLEYIYRARSSLDQVSFLTAIAACSHTGLVDAGWNLWISMCNDFEMMPGSKHYACLVDVFSRAGRIADAKKLIANIPCQPCLASWMALLSACKDHAIDDQAFEVARFLIEMDSNESSTYVILSNIHAIDTNTNPFST</sequence>
<evidence type="ECO:0000256" key="2">
    <source>
        <dbReference type="PROSITE-ProRule" id="PRU00708"/>
    </source>
</evidence>
<dbReference type="Pfam" id="PF01535">
    <property type="entry name" value="PPR"/>
    <property type="match status" value="9"/>
</dbReference>
<dbReference type="Pfam" id="PF13041">
    <property type="entry name" value="PPR_2"/>
    <property type="match status" value="4"/>
</dbReference>
<evidence type="ECO:0000256" key="1">
    <source>
        <dbReference type="ARBA" id="ARBA00022737"/>
    </source>
</evidence>
<dbReference type="Pfam" id="PF13812">
    <property type="entry name" value="PPR_3"/>
    <property type="match status" value="1"/>
</dbReference>
<dbReference type="InterPro" id="IPR011990">
    <property type="entry name" value="TPR-like_helical_dom_sf"/>
</dbReference>
<dbReference type="FunFam" id="1.25.40.10:FF:000196">
    <property type="entry name" value="Pentatricopeptide repeat-containing protein At4g14850"/>
    <property type="match status" value="1"/>
</dbReference>
<feature type="repeat" description="PPR" evidence="2">
    <location>
        <begin position="833"/>
        <end position="867"/>
    </location>
</feature>
<dbReference type="PROSITE" id="PS51375">
    <property type="entry name" value="PPR"/>
    <property type="match status" value="9"/>
</dbReference>
<dbReference type="AlphaFoldDB" id="A0A8T2VCA7"/>
<feature type="repeat" description="PPR" evidence="2">
    <location>
        <begin position="427"/>
        <end position="461"/>
    </location>
</feature>
<dbReference type="Gene3D" id="1.25.40.10">
    <property type="entry name" value="Tetratricopeptide repeat domain"/>
    <property type="match status" value="9"/>
</dbReference>
<feature type="repeat" description="PPR" evidence="2">
    <location>
        <begin position="124"/>
        <end position="158"/>
    </location>
</feature>
<feature type="repeat" description="PPR" evidence="2">
    <location>
        <begin position="630"/>
        <end position="664"/>
    </location>
</feature>
<feature type="repeat" description="PPR" evidence="2">
    <location>
        <begin position="225"/>
        <end position="259"/>
    </location>
</feature>
<keyword evidence="4" id="KW-1185">Reference proteome</keyword>
<evidence type="ECO:0000313" key="4">
    <source>
        <dbReference type="Proteomes" id="UP000825935"/>
    </source>
</evidence>
<dbReference type="InterPro" id="IPR002885">
    <property type="entry name" value="PPR_rpt"/>
</dbReference>
<feature type="repeat" description="PPR" evidence="2">
    <location>
        <begin position="529"/>
        <end position="563"/>
    </location>
</feature>
<gene>
    <name evidence="3" type="ORF">KP509_02G028300</name>
</gene>
<reference evidence="3" key="1">
    <citation type="submission" date="2021-08" db="EMBL/GenBank/DDBJ databases">
        <title>WGS assembly of Ceratopteris richardii.</title>
        <authorList>
            <person name="Marchant D.B."/>
            <person name="Chen G."/>
            <person name="Jenkins J."/>
            <person name="Shu S."/>
            <person name="Leebens-Mack J."/>
            <person name="Grimwood J."/>
            <person name="Schmutz J."/>
            <person name="Soltis P."/>
            <person name="Soltis D."/>
            <person name="Chen Z.-H."/>
        </authorList>
    </citation>
    <scope>NUCLEOTIDE SEQUENCE</scope>
    <source>
        <strain evidence="3">Whitten #5841</strain>
        <tissue evidence="3">Leaf</tissue>
    </source>
</reference>
<dbReference type="NCBIfam" id="TIGR00756">
    <property type="entry name" value="PPR"/>
    <property type="match status" value="5"/>
</dbReference>
<feature type="repeat" description="PPR" evidence="2">
    <location>
        <begin position="22"/>
        <end position="57"/>
    </location>
</feature>
<feature type="repeat" description="PPR" evidence="2">
    <location>
        <begin position="326"/>
        <end position="360"/>
    </location>
</feature>
<feature type="repeat" description="PPR" evidence="2">
    <location>
        <begin position="731"/>
        <end position="765"/>
    </location>
</feature>
<dbReference type="EMBL" id="CM035407">
    <property type="protein sequence ID" value="KAH7443275.1"/>
    <property type="molecule type" value="Genomic_DNA"/>
</dbReference>
<keyword evidence="1" id="KW-0677">Repeat</keyword>
<dbReference type="GO" id="GO:0009451">
    <property type="term" value="P:RNA modification"/>
    <property type="evidence" value="ECO:0007669"/>
    <property type="project" value="InterPro"/>
</dbReference>
<dbReference type="GO" id="GO:0048731">
    <property type="term" value="P:system development"/>
    <property type="evidence" value="ECO:0007669"/>
    <property type="project" value="UniProtKB-ARBA"/>
</dbReference>
<organism evidence="3 4">
    <name type="scientific">Ceratopteris richardii</name>
    <name type="common">Triangle waterfern</name>
    <dbReference type="NCBI Taxonomy" id="49495"/>
    <lineage>
        <taxon>Eukaryota</taxon>
        <taxon>Viridiplantae</taxon>
        <taxon>Streptophyta</taxon>
        <taxon>Embryophyta</taxon>
        <taxon>Tracheophyta</taxon>
        <taxon>Polypodiopsida</taxon>
        <taxon>Polypodiidae</taxon>
        <taxon>Polypodiales</taxon>
        <taxon>Pteridineae</taxon>
        <taxon>Pteridaceae</taxon>
        <taxon>Parkerioideae</taxon>
        <taxon>Ceratopteris</taxon>
    </lineage>
</organism>
<name>A0A8T2VCA7_CERRI</name>
<evidence type="ECO:0008006" key="5">
    <source>
        <dbReference type="Google" id="ProtNLM"/>
    </source>
</evidence>
<proteinExistence type="predicted"/>
<dbReference type="GO" id="GO:0003723">
    <property type="term" value="F:RNA binding"/>
    <property type="evidence" value="ECO:0007669"/>
    <property type="project" value="InterPro"/>
</dbReference>
<dbReference type="PANTHER" id="PTHR47926:SF533">
    <property type="entry name" value="DYW DOMAIN-CONTAINING PROTEIN"/>
    <property type="match status" value="1"/>
</dbReference>